<accession>A0ABZ1QYI4</accession>
<evidence type="ECO:0000313" key="1">
    <source>
        <dbReference type="EMBL" id="WUN87732.1"/>
    </source>
</evidence>
<reference evidence="1" key="1">
    <citation type="submission" date="2022-10" db="EMBL/GenBank/DDBJ databases">
        <title>The complete genomes of actinobacterial strains from the NBC collection.</title>
        <authorList>
            <person name="Joergensen T.S."/>
            <person name="Alvarez Arevalo M."/>
            <person name="Sterndorff E.B."/>
            <person name="Faurdal D."/>
            <person name="Vuksanovic O."/>
            <person name="Mourched A.-S."/>
            <person name="Charusanti P."/>
            <person name="Shaw S."/>
            <person name="Blin K."/>
            <person name="Weber T."/>
        </authorList>
    </citation>
    <scope>NUCLEOTIDE SEQUENCE</scope>
    <source>
        <strain evidence="1">NBC_00302</strain>
    </source>
</reference>
<dbReference type="RefSeq" id="WP_328735331.1">
    <property type="nucleotide sequence ID" value="NZ_CP108038.1"/>
</dbReference>
<dbReference type="EMBL" id="CP108038">
    <property type="protein sequence ID" value="WUN87732.1"/>
    <property type="molecule type" value="Genomic_DNA"/>
</dbReference>
<gene>
    <name evidence="1" type="ORF">OHT53_17325</name>
</gene>
<evidence type="ECO:0000313" key="2">
    <source>
        <dbReference type="Proteomes" id="UP001432071"/>
    </source>
</evidence>
<proteinExistence type="predicted"/>
<name>A0ABZ1QYI4_9ACTN</name>
<sequence length="103" mass="10957">MSAENLAEQAAVITCLTGLAVGHPNLPAAYVTISRHAPRELHVQLDSPSKVEAWREALGVDAALLVVDRIGDRPSLEFDATAFGIDFHVYTTYQPATVEAGAA</sequence>
<organism evidence="1 2">
    <name type="scientific">Streptomyces bobili</name>
    <dbReference type="NCBI Taxonomy" id="67280"/>
    <lineage>
        <taxon>Bacteria</taxon>
        <taxon>Bacillati</taxon>
        <taxon>Actinomycetota</taxon>
        <taxon>Actinomycetes</taxon>
        <taxon>Kitasatosporales</taxon>
        <taxon>Streptomycetaceae</taxon>
        <taxon>Streptomyces</taxon>
    </lineage>
</organism>
<keyword evidence="2" id="KW-1185">Reference proteome</keyword>
<dbReference type="GeneID" id="93762768"/>
<protein>
    <submittedName>
        <fullName evidence="1">Uncharacterized protein</fullName>
    </submittedName>
</protein>
<dbReference type="Proteomes" id="UP001432071">
    <property type="component" value="Chromosome"/>
</dbReference>